<dbReference type="Gene3D" id="3.20.20.100">
    <property type="entry name" value="NADP-dependent oxidoreductase domain"/>
    <property type="match status" value="1"/>
</dbReference>
<dbReference type="Pfam" id="PF00248">
    <property type="entry name" value="Aldo_ket_red"/>
    <property type="match status" value="1"/>
</dbReference>
<accession>A0AAN6JU83</accession>
<dbReference type="PANTHER" id="PTHR43625:SF78">
    <property type="entry name" value="PYRIDOXAL REDUCTASE-RELATED"/>
    <property type="match status" value="1"/>
</dbReference>
<dbReference type="PANTHER" id="PTHR43625">
    <property type="entry name" value="AFLATOXIN B1 ALDEHYDE REDUCTASE"/>
    <property type="match status" value="1"/>
</dbReference>
<gene>
    <name evidence="3" type="ORF">OC846_000728</name>
</gene>
<dbReference type="InterPro" id="IPR036812">
    <property type="entry name" value="NAD(P)_OxRdtase_dom_sf"/>
</dbReference>
<dbReference type="GO" id="GO:0005737">
    <property type="term" value="C:cytoplasm"/>
    <property type="evidence" value="ECO:0007669"/>
    <property type="project" value="TreeGrafter"/>
</dbReference>
<evidence type="ECO:0000313" key="4">
    <source>
        <dbReference type="Proteomes" id="UP001176517"/>
    </source>
</evidence>
<protein>
    <recommendedName>
        <fullName evidence="2">NADP-dependent oxidoreductase domain-containing protein</fullName>
    </recommendedName>
</protein>
<sequence length="338" mass="37224">MTASLGPYQIFPIGLGLMSLTRTAEASQMTPDPEAFAVIKAALDKSRDNERVVLNSCTVYGPQSDPYANLTLIRRFFQRYPEMKDAAVIIVKGAVMVDEYRAKGKAGFRFSTKLEDLRRDLVEVRRELGCDEDGIKLHSYGPGRRDLTTSIEETVQNLVTLQKEGLFEHIHLSELGSDTIVRAAETAKQLGSRVESIELEYSPLRSDIERNGVLDACKSHGITVLAYSPVGKGLLTGQLQDIGDIPSTDPRRKLDAFSEQNLDKNIQLARTFGKVAAEHDPPCTPAQLALAWLTLQGDEHISVVPIPGTTKAHRVEENMAAGDAVLTVAEKRLLQEQL</sequence>
<organism evidence="3 4">
    <name type="scientific">Tilletia horrida</name>
    <dbReference type="NCBI Taxonomy" id="155126"/>
    <lineage>
        <taxon>Eukaryota</taxon>
        <taxon>Fungi</taxon>
        <taxon>Dikarya</taxon>
        <taxon>Basidiomycota</taxon>
        <taxon>Ustilaginomycotina</taxon>
        <taxon>Exobasidiomycetes</taxon>
        <taxon>Tilletiales</taxon>
        <taxon>Tilletiaceae</taxon>
        <taxon>Tilletia</taxon>
    </lineage>
</organism>
<comment type="caution">
    <text evidence="3">The sequence shown here is derived from an EMBL/GenBank/DDBJ whole genome shotgun (WGS) entry which is preliminary data.</text>
</comment>
<dbReference type="InterPro" id="IPR050791">
    <property type="entry name" value="Aldo-Keto_reductase"/>
</dbReference>
<evidence type="ECO:0000259" key="2">
    <source>
        <dbReference type="Pfam" id="PF00248"/>
    </source>
</evidence>
<dbReference type="InterPro" id="IPR023210">
    <property type="entry name" value="NADP_OxRdtase_dom"/>
</dbReference>
<feature type="domain" description="NADP-dependent oxidoreductase" evidence="2">
    <location>
        <begin position="12"/>
        <end position="330"/>
    </location>
</feature>
<evidence type="ECO:0000256" key="1">
    <source>
        <dbReference type="ARBA" id="ARBA00023002"/>
    </source>
</evidence>
<evidence type="ECO:0000313" key="3">
    <source>
        <dbReference type="EMBL" id="KAK0557081.1"/>
    </source>
</evidence>
<dbReference type="EMBL" id="JAPDMZ010000008">
    <property type="protein sequence ID" value="KAK0557081.1"/>
    <property type="molecule type" value="Genomic_DNA"/>
</dbReference>
<dbReference type="Proteomes" id="UP001176517">
    <property type="component" value="Unassembled WGS sequence"/>
</dbReference>
<keyword evidence="1" id="KW-0560">Oxidoreductase</keyword>
<dbReference type="SUPFAM" id="SSF51430">
    <property type="entry name" value="NAD(P)-linked oxidoreductase"/>
    <property type="match status" value="1"/>
</dbReference>
<keyword evidence="4" id="KW-1185">Reference proteome</keyword>
<proteinExistence type="predicted"/>
<dbReference type="AlphaFoldDB" id="A0AAN6JU83"/>
<reference evidence="3" key="1">
    <citation type="journal article" date="2023" name="PhytoFront">
        <title>Draft Genome Resources of Seven Strains of Tilletia horrida, Causal Agent of Kernel Smut of Rice.</title>
        <authorList>
            <person name="Khanal S."/>
            <person name="Antony Babu S."/>
            <person name="Zhou X.G."/>
        </authorList>
    </citation>
    <scope>NUCLEOTIDE SEQUENCE</scope>
    <source>
        <strain evidence="3">TX6</strain>
    </source>
</reference>
<name>A0AAN6JU83_9BASI</name>
<dbReference type="GO" id="GO:0016491">
    <property type="term" value="F:oxidoreductase activity"/>
    <property type="evidence" value="ECO:0007669"/>
    <property type="project" value="UniProtKB-KW"/>
</dbReference>